<dbReference type="InterPro" id="IPR053272">
    <property type="entry name" value="STY_interacting-like"/>
</dbReference>
<keyword evidence="6" id="KW-1185">Reference proteome</keyword>
<feature type="domain" description="Chromo" evidence="2">
    <location>
        <begin position="212"/>
        <end position="270"/>
    </location>
</feature>
<evidence type="ECO:0000313" key="6">
    <source>
        <dbReference type="Proteomes" id="UP001176940"/>
    </source>
</evidence>
<dbReference type="PANTHER" id="PTHR46659">
    <property type="entry name" value="SERINE/THREONINE/TYROSINE-INTERACTING-LIKE PROTEIN 1"/>
    <property type="match status" value="1"/>
</dbReference>
<dbReference type="InterPro" id="IPR001763">
    <property type="entry name" value="Rhodanese-like_dom"/>
</dbReference>
<dbReference type="InterPro" id="IPR036397">
    <property type="entry name" value="RNaseH_sf"/>
</dbReference>
<dbReference type="Pfam" id="PF00385">
    <property type="entry name" value="Chromo"/>
    <property type="match status" value="1"/>
</dbReference>
<accession>A0ABN9LPC2</accession>
<dbReference type="CDD" id="cd00024">
    <property type="entry name" value="CD_CSD"/>
    <property type="match status" value="1"/>
</dbReference>
<dbReference type="Pfam" id="PF00581">
    <property type="entry name" value="Rhodanese"/>
    <property type="match status" value="1"/>
</dbReference>
<evidence type="ECO:0000259" key="4">
    <source>
        <dbReference type="PROSITE" id="PS50994"/>
    </source>
</evidence>
<dbReference type="PROSITE" id="PS50994">
    <property type="entry name" value="INTEGRASE"/>
    <property type="match status" value="1"/>
</dbReference>
<comment type="caution">
    <text evidence="5">The sequence shown here is derived from an EMBL/GenBank/DDBJ whole genome shotgun (WGS) entry which is preliminary data.</text>
</comment>
<dbReference type="SUPFAM" id="SSF54160">
    <property type="entry name" value="Chromo domain-like"/>
    <property type="match status" value="1"/>
</dbReference>
<dbReference type="InterPro" id="IPR012337">
    <property type="entry name" value="RNaseH-like_sf"/>
</dbReference>
<dbReference type="SMART" id="SM00450">
    <property type="entry name" value="RHOD"/>
    <property type="match status" value="1"/>
</dbReference>
<dbReference type="CDD" id="cd14517">
    <property type="entry name" value="DSP_STYXL1"/>
    <property type="match status" value="1"/>
</dbReference>
<dbReference type="Proteomes" id="UP001176940">
    <property type="component" value="Unassembled WGS sequence"/>
</dbReference>
<dbReference type="SUPFAM" id="SSF53098">
    <property type="entry name" value="Ribonuclease H-like"/>
    <property type="match status" value="1"/>
</dbReference>
<feature type="domain" description="Tyrosine-protein phosphatase" evidence="3">
    <location>
        <begin position="428"/>
        <end position="569"/>
    </location>
</feature>
<evidence type="ECO:0000256" key="1">
    <source>
        <dbReference type="ARBA" id="ARBA00004123"/>
    </source>
</evidence>
<dbReference type="Gene3D" id="3.90.190.10">
    <property type="entry name" value="Protein tyrosine phosphatase superfamily"/>
    <property type="match status" value="1"/>
</dbReference>
<dbReference type="InterPro" id="IPR016197">
    <property type="entry name" value="Chromo-like_dom_sf"/>
</dbReference>
<evidence type="ECO:0000259" key="2">
    <source>
        <dbReference type="PROSITE" id="PS50013"/>
    </source>
</evidence>
<dbReference type="Pfam" id="PF00782">
    <property type="entry name" value="DSPc"/>
    <property type="match status" value="1"/>
</dbReference>
<dbReference type="InterPro" id="IPR029021">
    <property type="entry name" value="Prot-tyrosine_phosphatase-like"/>
</dbReference>
<dbReference type="EMBL" id="CAUEEQ010026468">
    <property type="protein sequence ID" value="CAJ0947145.1"/>
    <property type="molecule type" value="Genomic_DNA"/>
</dbReference>
<name>A0ABN9LPC2_9NEOB</name>
<feature type="domain" description="Integrase catalytic" evidence="4">
    <location>
        <begin position="1"/>
        <end position="72"/>
    </location>
</feature>
<dbReference type="InterPro" id="IPR000340">
    <property type="entry name" value="Dual-sp_phosphatase_cat-dom"/>
</dbReference>
<dbReference type="Gene3D" id="3.40.250.10">
    <property type="entry name" value="Rhodanese-like domain"/>
    <property type="match status" value="1"/>
</dbReference>
<dbReference type="PANTHER" id="PTHR46659:SF1">
    <property type="entry name" value="SERINE_THREONINE_TYROSINE-INTERACTING-LIKE PROTEIN 1"/>
    <property type="match status" value="1"/>
</dbReference>
<dbReference type="PROSITE" id="PS50013">
    <property type="entry name" value="CHROMO_2"/>
    <property type="match status" value="1"/>
</dbReference>
<dbReference type="SMART" id="SM00298">
    <property type="entry name" value="CHROMO"/>
    <property type="match status" value="1"/>
</dbReference>
<evidence type="ECO:0000259" key="3">
    <source>
        <dbReference type="PROSITE" id="PS50054"/>
    </source>
</evidence>
<proteinExistence type="predicted"/>
<dbReference type="PROSITE" id="PS50054">
    <property type="entry name" value="TYR_PHOSPHATASE_DUAL"/>
    <property type="match status" value="1"/>
</dbReference>
<organism evidence="5 6">
    <name type="scientific">Ranitomeya imitator</name>
    <name type="common">mimic poison frog</name>
    <dbReference type="NCBI Taxonomy" id="111125"/>
    <lineage>
        <taxon>Eukaryota</taxon>
        <taxon>Metazoa</taxon>
        <taxon>Chordata</taxon>
        <taxon>Craniata</taxon>
        <taxon>Vertebrata</taxon>
        <taxon>Euteleostomi</taxon>
        <taxon>Amphibia</taxon>
        <taxon>Batrachia</taxon>
        <taxon>Anura</taxon>
        <taxon>Neobatrachia</taxon>
        <taxon>Hyloidea</taxon>
        <taxon>Dendrobatidae</taxon>
        <taxon>Dendrobatinae</taxon>
        <taxon>Ranitomeya</taxon>
    </lineage>
</organism>
<dbReference type="SMART" id="SM00195">
    <property type="entry name" value="DSPc"/>
    <property type="match status" value="1"/>
</dbReference>
<dbReference type="Gene3D" id="3.30.420.10">
    <property type="entry name" value="Ribonuclease H-like superfamily/Ribonuclease H"/>
    <property type="match status" value="1"/>
</dbReference>
<dbReference type="InterPro" id="IPR036873">
    <property type="entry name" value="Rhodanese-like_dom_sf"/>
</dbReference>
<dbReference type="Pfam" id="PF24626">
    <property type="entry name" value="SH3_Tf2-1"/>
    <property type="match status" value="1"/>
</dbReference>
<dbReference type="InterPro" id="IPR020422">
    <property type="entry name" value="TYR_PHOSPHATASE_DUAL_dom"/>
</dbReference>
<sequence length="580" mass="66191">MGIDLSFSSAFHPQTNGQTERTNQTLETYLRCFVSADQDDWVSFLPLAEFALNNRASLATLVSPFFCNSGFHPRFSSGQVESSDCPGVDTVVDRLQQIWTHVVDNLTLSQEKAQRFANRRRCVGPRLRVGDLVWLSSRHIPMKVSSPKFKPRFIGPYRISEVLNPVSFRLTLPDSFSIHNVFHRSLLRRYVAPMVPSVDPPAPVLVEGELEYIVEKILDSRVSRRKLPYLVKWKGYAQEDNSWVFASDVHAPDLVRAFHMAHPGRPGSSEFGGNKNKVFILFSFPRNMAELALCTETELYNILNQSTKFSRLAEPNYLCLLDARSKREYNESHIITARRTKQNEDKVFLLPESIELDCMKYCVVYDSRTDSLDGEGAAIQCAKVVSQITHLPVLVLKGGYEKFSGCYHFFRSQKVFWMPQEIDEFQPYPIEIIPGLLYMGNLRQANDRHIQKDLKIKSHVNVSLESTNLLLPSEVLLIPEQDSCNSDLLQFFPSACQFIDSHMATNCAVLVFSKLGISRSSAVVIAYLTHYRKCTLQEAWNHVLKCKTNMRPNRGFVQQLSEWEKITLGQQLTDVSDPKF</sequence>
<dbReference type="InterPro" id="IPR056924">
    <property type="entry name" value="SH3_Tf2-1"/>
</dbReference>
<dbReference type="Gene3D" id="2.40.50.40">
    <property type="match status" value="1"/>
</dbReference>
<evidence type="ECO:0000313" key="5">
    <source>
        <dbReference type="EMBL" id="CAJ0947145.1"/>
    </source>
</evidence>
<protein>
    <submittedName>
        <fullName evidence="5">Uncharacterized protein</fullName>
    </submittedName>
</protein>
<dbReference type="InterPro" id="IPR001584">
    <property type="entry name" value="Integrase_cat-core"/>
</dbReference>
<dbReference type="SUPFAM" id="SSF52821">
    <property type="entry name" value="Rhodanese/Cell cycle control phosphatase"/>
    <property type="match status" value="1"/>
</dbReference>
<gene>
    <name evidence="5" type="ORF">RIMI_LOCUS11599516</name>
</gene>
<reference evidence="5" key="1">
    <citation type="submission" date="2023-07" db="EMBL/GenBank/DDBJ databases">
        <authorList>
            <person name="Stuckert A."/>
        </authorList>
    </citation>
    <scope>NUCLEOTIDE SEQUENCE</scope>
</reference>
<comment type="subcellular location">
    <subcellularLocation>
        <location evidence="1">Nucleus</location>
    </subcellularLocation>
</comment>
<dbReference type="InterPro" id="IPR000953">
    <property type="entry name" value="Chromo/chromo_shadow_dom"/>
</dbReference>
<dbReference type="InterPro" id="IPR023780">
    <property type="entry name" value="Chromo_domain"/>
</dbReference>
<dbReference type="SUPFAM" id="SSF52799">
    <property type="entry name" value="(Phosphotyrosine protein) phosphatases II"/>
    <property type="match status" value="1"/>
</dbReference>